<sequence>MTPILNQTAMDHGQTAIQDPRLKSRQYCPKRACGETLQDDSLSSGIKRGCSRAANLIRESIGAKGVIFLDANNERFGSLVKQTHRKVSGPTSKDLSSSGDESTDSASSSKRHMRALTLHTSPISTPVKDLLSNPAKDIICQFAVLETRYQRYCRGSDLADGRYFQIATPLLTLVTDQSPVNDSRIITREILQSFRRISLKGAWNDDCHLKAIARRWSRLCHEVEEIAAS</sequence>
<proteinExistence type="predicted"/>
<dbReference type="EMBL" id="JAQJZL010000008">
    <property type="protein sequence ID" value="KAJ6038677.1"/>
    <property type="molecule type" value="Genomic_DNA"/>
</dbReference>
<reference evidence="2" key="2">
    <citation type="submission" date="2023-01" db="EMBL/GenBank/DDBJ databases">
        <authorList>
            <person name="Petersen C."/>
        </authorList>
    </citation>
    <scope>NUCLEOTIDE SEQUENCE</scope>
    <source>
        <strain evidence="2">IBT 15450</strain>
    </source>
</reference>
<gene>
    <name evidence="2" type="ORF">N7460_007394</name>
</gene>
<evidence type="ECO:0000313" key="2">
    <source>
        <dbReference type="EMBL" id="KAJ6038677.1"/>
    </source>
</evidence>
<protein>
    <submittedName>
        <fullName evidence="2">Uncharacterized protein</fullName>
    </submittedName>
</protein>
<organism evidence="2 3">
    <name type="scientific">Penicillium canescens</name>
    <dbReference type="NCBI Taxonomy" id="5083"/>
    <lineage>
        <taxon>Eukaryota</taxon>
        <taxon>Fungi</taxon>
        <taxon>Dikarya</taxon>
        <taxon>Ascomycota</taxon>
        <taxon>Pezizomycotina</taxon>
        <taxon>Eurotiomycetes</taxon>
        <taxon>Eurotiomycetidae</taxon>
        <taxon>Eurotiales</taxon>
        <taxon>Aspergillaceae</taxon>
        <taxon>Penicillium</taxon>
    </lineage>
</organism>
<comment type="caution">
    <text evidence="2">The sequence shown here is derived from an EMBL/GenBank/DDBJ whole genome shotgun (WGS) entry which is preliminary data.</text>
</comment>
<accession>A0AAD6I9Z2</accession>
<feature type="region of interest" description="Disordered" evidence="1">
    <location>
        <begin position="81"/>
        <end position="111"/>
    </location>
</feature>
<dbReference type="Proteomes" id="UP001219568">
    <property type="component" value="Unassembled WGS sequence"/>
</dbReference>
<dbReference type="AlphaFoldDB" id="A0AAD6I9Z2"/>
<evidence type="ECO:0000313" key="3">
    <source>
        <dbReference type="Proteomes" id="UP001219568"/>
    </source>
</evidence>
<name>A0AAD6I9Z2_PENCN</name>
<reference evidence="2" key="1">
    <citation type="journal article" date="2023" name="IMA Fungus">
        <title>Comparative genomic study of the Penicillium genus elucidates a diverse pangenome and 15 lateral gene transfer events.</title>
        <authorList>
            <person name="Petersen C."/>
            <person name="Sorensen T."/>
            <person name="Nielsen M.R."/>
            <person name="Sondergaard T.E."/>
            <person name="Sorensen J.L."/>
            <person name="Fitzpatrick D.A."/>
            <person name="Frisvad J.C."/>
            <person name="Nielsen K.L."/>
        </authorList>
    </citation>
    <scope>NUCLEOTIDE SEQUENCE</scope>
    <source>
        <strain evidence="2">IBT 15450</strain>
    </source>
</reference>
<feature type="compositionally biased region" description="Low complexity" evidence="1">
    <location>
        <begin position="94"/>
        <end position="108"/>
    </location>
</feature>
<evidence type="ECO:0000256" key="1">
    <source>
        <dbReference type="SAM" id="MobiDB-lite"/>
    </source>
</evidence>
<keyword evidence="3" id="KW-1185">Reference proteome</keyword>